<gene>
    <name evidence="2" type="ORF">MetfoDRAFT_1780</name>
</gene>
<protein>
    <submittedName>
        <fullName evidence="2">Uncharacterized protein</fullName>
    </submittedName>
</protein>
<keyword evidence="3" id="KW-1185">Reference proteome</keyword>
<dbReference type="Proteomes" id="UP000003706">
    <property type="component" value="Unassembled WGS sequence"/>
</dbReference>
<sequence>MDIKEILELTEKSYSSEDIKYKNKVYFISYFLSSLVFVLVHVAIVNESINVFFAVPLLTIIGGILIIRQEKMYKKFKSYFDKIFERIVVYGMLAIVISTIIALNVYPKIMGIVVAVMFGFLLSIEGVLFKSRKRQFLGILIMLSSIPMIIYYNCQFLILALVQFLAAICFLINAKKE</sequence>
<dbReference type="RefSeq" id="WP_007045201.1">
    <property type="nucleotide sequence ID" value="NZ_AGJL01000062.1"/>
</dbReference>
<dbReference type="AlphaFoldDB" id="H1L156"/>
<comment type="caution">
    <text evidence="2">The sequence shown here is derived from an EMBL/GenBank/DDBJ whole genome shotgun (WGS) entry which is preliminary data.</text>
</comment>
<feature type="transmembrane region" description="Helical" evidence="1">
    <location>
        <begin position="136"/>
        <end position="152"/>
    </location>
</feature>
<evidence type="ECO:0000313" key="2">
    <source>
        <dbReference type="EMBL" id="EHP84033.1"/>
    </source>
</evidence>
<feature type="transmembrane region" description="Helical" evidence="1">
    <location>
        <begin position="25"/>
        <end position="44"/>
    </location>
</feature>
<organism evidence="2 3">
    <name type="scientific">Methanotorris formicicus Mc-S-70</name>
    <dbReference type="NCBI Taxonomy" id="647171"/>
    <lineage>
        <taxon>Archaea</taxon>
        <taxon>Methanobacteriati</taxon>
        <taxon>Methanobacteriota</taxon>
        <taxon>Methanomada group</taxon>
        <taxon>Methanococci</taxon>
        <taxon>Methanococcales</taxon>
        <taxon>Methanocaldococcaceae</taxon>
        <taxon>Methanotorris</taxon>
    </lineage>
</organism>
<evidence type="ECO:0000256" key="1">
    <source>
        <dbReference type="SAM" id="Phobius"/>
    </source>
</evidence>
<keyword evidence="1" id="KW-0812">Transmembrane</keyword>
<proteinExistence type="predicted"/>
<feature type="transmembrane region" description="Helical" evidence="1">
    <location>
        <begin position="109"/>
        <end position="129"/>
    </location>
</feature>
<feature type="transmembrane region" description="Helical" evidence="1">
    <location>
        <begin position="87"/>
        <end position="103"/>
    </location>
</feature>
<keyword evidence="1" id="KW-0472">Membrane</keyword>
<feature type="transmembrane region" description="Helical" evidence="1">
    <location>
        <begin position="158"/>
        <end position="174"/>
    </location>
</feature>
<name>H1L156_9EURY</name>
<reference evidence="2 3" key="1">
    <citation type="submission" date="2011-09" db="EMBL/GenBank/DDBJ databases">
        <title>The draft genome of Methanotorris formicicus Mc-S-70.</title>
        <authorList>
            <consortium name="US DOE Joint Genome Institute (JGI-PGF)"/>
            <person name="Lucas S."/>
            <person name="Han J."/>
            <person name="Lapidus A."/>
            <person name="Cheng J.-F."/>
            <person name="Goodwin L."/>
            <person name="Pitluck S."/>
            <person name="Peters L."/>
            <person name="Land M.L."/>
            <person name="Hauser L."/>
            <person name="Sieprawska-Lupa M."/>
            <person name="Takai K."/>
            <person name="Miyazaki J."/>
            <person name="Whitman W."/>
            <person name="Woyke T.J."/>
        </authorList>
    </citation>
    <scope>NUCLEOTIDE SEQUENCE [LARGE SCALE GENOMIC DNA]</scope>
    <source>
        <strain evidence="2 3">Mc-S-70</strain>
    </source>
</reference>
<feature type="transmembrane region" description="Helical" evidence="1">
    <location>
        <begin position="50"/>
        <end position="67"/>
    </location>
</feature>
<evidence type="ECO:0000313" key="3">
    <source>
        <dbReference type="Proteomes" id="UP000003706"/>
    </source>
</evidence>
<keyword evidence="1" id="KW-1133">Transmembrane helix</keyword>
<dbReference type="STRING" id="647171.MetfoDRAFT_1780"/>
<dbReference type="OrthoDB" id="65912at2157"/>
<accession>H1L156</accession>
<dbReference type="EMBL" id="AGJL01000062">
    <property type="protein sequence ID" value="EHP84033.1"/>
    <property type="molecule type" value="Genomic_DNA"/>
</dbReference>